<dbReference type="AlphaFoldDB" id="X0X657"/>
<name>X0X657_9ZZZZ</name>
<sequence length="46" mass="5398">MRKTIADIAYDHLIESDNWGVMWGDTTLLDEIAWKCTHTNLKEKHP</sequence>
<feature type="non-terminal residue" evidence="1">
    <location>
        <position position="46"/>
    </location>
</feature>
<gene>
    <name evidence="1" type="ORF">S01H1_71916</name>
</gene>
<accession>X0X657</accession>
<reference evidence="1" key="1">
    <citation type="journal article" date="2014" name="Front. Microbiol.">
        <title>High frequency of phylogenetically diverse reductive dehalogenase-homologous genes in deep subseafloor sedimentary metagenomes.</title>
        <authorList>
            <person name="Kawai M."/>
            <person name="Futagami T."/>
            <person name="Toyoda A."/>
            <person name="Takaki Y."/>
            <person name="Nishi S."/>
            <person name="Hori S."/>
            <person name="Arai W."/>
            <person name="Tsubouchi T."/>
            <person name="Morono Y."/>
            <person name="Uchiyama I."/>
            <person name="Ito T."/>
            <person name="Fujiyama A."/>
            <person name="Inagaki F."/>
            <person name="Takami H."/>
        </authorList>
    </citation>
    <scope>NUCLEOTIDE SEQUENCE</scope>
    <source>
        <strain evidence="1">Expedition CK06-06</strain>
    </source>
</reference>
<protein>
    <submittedName>
        <fullName evidence="1">Uncharacterized protein</fullName>
    </submittedName>
</protein>
<organism evidence="1">
    <name type="scientific">marine sediment metagenome</name>
    <dbReference type="NCBI Taxonomy" id="412755"/>
    <lineage>
        <taxon>unclassified sequences</taxon>
        <taxon>metagenomes</taxon>
        <taxon>ecological metagenomes</taxon>
    </lineage>
</organism>
<dbReference type="EMBL" id="BARS01047919">
    <property type="protein sequence ID" value="GAG30887.1"/>
    <property type="molecule type" value="Genomic_DNA"/>
</dbReference>
<proteinExistence type="predicted"/>
<comment type="caution">
    <text evidence="1">The sequence shown here is derived from an EMBL/GenBank/DDBJ whole genome shotgun (WGS) entry which is preliminary data.</text>
</comment>
<evidence type="ECO:0000313" key="1">
    <source>
        <dbReference type="EMBL" id="GAG30887.1"/>
    </source>
</evidence>